<evidence type="ECO:0000313" key="2">
    <source>
        <dbReference type="Proteomes" id="UP000293623"/>
    </source>
</evidence>
<evidence type="ECO:0000313" key="1">
    <source>
        <dbReference type="EMBL" id="RXZ65346.1"/>
    </source>
</evidence>
<keyword evidence="2" id="KW-1185">Reference proteome</keyword>
<comment type="caution">
    <text evidence="1">The sequence shown here is derived from an EMBL/GenBank/DDBJ whole genome shotgun (WGS) entry which is preliminary data.</text>
</comment>
<dbReference type="EMBL" id="SDPV01000001">
    <property type="protein sequence ID" value="RXZ65346.1"/>
    <property type="molecule type" value="Genomic_DNA"/>
</dbReference>
<evidence type="ECO:0008006" key="3">
    <source>
        <dbReference type="Google" id="ProtNLM"/>
    </source>
</evidence>
<dbReference type="AlphaFoldDB" id="A0A4V1QW92"/>
<dbReference type="InterPro" id="IPR046038">
    <property type="entry name" value="DUF5996"/>
</dbReference>
<dbReference type="Pfam" id="PF19459">
    <property type="entry name" value="DUF5996"/>
    <property type="match status" value="1"/>
</dbReference>
<dbReference type="RefSeq" id="WP_129522835.1">
    <property type="nucleotide sequence ID" value="NZ_SDPV01000001.1"/>
</dbReference>
<dbReference type="Proteomes" id="UP000293623">
    <property type="component" value="Unassembled WGS sequence"/>
</dbReference>
<protein>
    <recommendedName>
        <fullName evidence="3">Ava_C0101 and related proteins</fullName>
    </recommendedName>
</protein>
<name>A0A4V1QW92_9SPHN</name>
<proteinExistence type="predicted"/>
<accession>A0A4V1QW92</accession>
<organism evidence="1 2">
    <name type="scientific">Pelagerythrobacter rhizovicinus</name>
    <dbReference type="NCBI Taxonomy" id="2268576"/>
    <lineage>
        <taxon>Bacteria</taxon>
        <taxon>Pseudomonadati</taxon>
        <taxon>Pseudomonadota</taxon>
        <taxon>Alphaproteobacteria</taxon>
        <taxon>Sphingomonadales</taxon>
        <taxon>Erythrobacteraceae</taxon>
        <taxon>Pelagerythrobacter</taxon>
    </lineage>
</organism>
<dbReference type="OrthoDB" id="9800945at2"/>
<sequence>MSDNAEWPDIPFAPWKDTCAALHLQTQIVGKYRLAHTPWVNHSWHATLYVNADGLTTGLVPDGPGVTVQFDLQRQRLIASCPTGKSDGFPLEPMSIAAFDGRFKKTIAALGGSPEYHGCPNELPDATPFAEDTAARPWDADAVSRFHRALVRIDAVFNEFRTGFLGKVSPVHLFWGSFDLAVTRFSGRPAPLHPGGIPNLPDAVTREAYSHEVSSAGFWPGGGGIDEPCFYSYAYATPDGFAEQPVRPEAARFDNNLREFVLPYEAVRSAPDPREALLEFLNSTFDAAAGLAEWDRNLTCAFGRKGLPRLVG</sequence>
<gene>
    <name evidence="1" type="ORF">ETX26_00860</name>
</gene>
<reference evidence="1 2" key="1">
    <citation type="submission" date="2019-01" db="EMBL/GenBank/DDBJ databases">
        <title>Altererythrobacter rhizovicinus sp. nov., isolated from the rhizosphere soil of Haloxylon ammodendron.</title>
        <authorList>
            <person name="Li H.-P."/>
            <person name="Gou J.-Y."/>
            <person name="Yao D."/>
            <person name="Han Q.-Q."/>
            <person name="Shao K.-Z."/>
            <person name="Zhao Q."/>
            <person name="Zhang J.-L."/>
        </authorList>
    </citation>
    <scope>NUCLEOTIDE SEQUENCE [LARGE SCALE GENOMIC DNA]</scope>
    <source>
        <strain evidence="1 2">AY-3R</strain>
    </source>
</reference>